<keyword evidence="3" id="KW-1185">Reference proteome</keyword>
<dbReference type="Pfam" id="PF02624">
    <property type="entry name" value="YcaO"/>
    <property type="match status" value="1"/>
</dbReference>
<dbReference type="Proteomes" id="UP000012040">
    <property type="component" value="Chromosome"/>
</dbReference>
<dbReference type="KEGG" id="bex:A11Q_907"/>
<dbReference type="Gene3D" id="3.30.1330.230">
    <property type="match status" value="1"/>
</dbReference>
<organism evidence="2 3">
    <name type="scientific">Pseudobdellovibrio exovorus JSS</name>
    <dbReference type="NCBI Taxonomy" id="1184267"/>
    <lineage>
        <taxon>Bacteria</taxon>
        <taxon>Pseudomonadati</taxon>
        <taxon>Bdellovibrionota</taxon>
        <taxon>Bdellovibrionia</taxon>
        <taxon>Bdellovibrionales</taxon>
        <taxon>Pseudobdellovibrionaceae</taxon>
        <taxon>Pseudobdellovibrio</taxon>
    </lineage>
</organism>
<dbReference type="PATRIC" id="fig|1184267.3.peg.916"/>
<dbReference type="STRING" id="1184267.A11Q_907"/>
<dbReference type="InterPro" id="IPR003776">
    <property type="entry name" value="YcaO-like_dom"/>
</dbReference>
<gene>
    <name evidence="2" type="ORF">A11Q_907</name>
</gene>
<dbReference type="EMBL" id="CP003537">
    <property type="protein sequence ID" value="AGH95123.1"/>
    <property type="molecule type" value="Genomic_DNA"/>
</dbReference>
<name>M4V7E2_9BACT</name>
<dbReference type="AlphaFoldDB" id="M4V7E2"/>
<dbReference type="RefSeq" id="WP_015469613.1">
    <property type="nucleotide sequence ID" value="NC_020813.1"/>
</dbReference>
<evidence type="ECO:0000259" key="1">
    <source>
        <dbReference type="Pfam" id="PF02624"/>
    </source>
</evidence>
<accession>M4V7E2</accession>
<evidence type="ECO:0000313" key="3">
    <source>
        <dbReference type="Proteomes" id="UP000012040"/>
    </source>
</evidence>
<evidence type="ECO:0000313" key="2">
    <source>
        <dbReference type="EMBL" id="AGH95123.1"/>
    </source>
</evidence>
<reference evidence="2 3" key="1">
    <citation type="journal article" date="2013" name="ISME J.">
        <title>By their genes ye shall know them: genomic signatures of predatory bacteria.</title>
        <authorList>
            <person name="Pasternak Z."/>
            <person name="Pietrokovski S."/>
            <person name="Rotem O."/>
            <person name="Gophna U."/>
            <person name="Lurie-Weinberger M.N."/>
            <person name="Jurkevitch E."/>
        </authorList>
    </citation>
    <scope>NUCLEOTIDE SEQUENCE [LARGE SCALE GENOMIC DNA]</scope>
    <source>
        <strain evidence="2 3">JSS</strain>
    </source>
</reference>
<protein>
    <recommendedName>
        <fullName evidence="1">YcaO domain-containing protein</fullName>
    </recommendedName>
</protein>
<proteinExistence type="predicted"/>
<sequence>MELQKKLNTSIYNLTKRNVLKVSKIIWPQDFHNLIYDYHVDLSIDSFKTTGRGTATNADKALQIAFAEAYERLIILENNIPSSNGCAVFTDILTAQEKALCELQERDFFLLNYHGGFLKSFRCFDLEEPFDRFHRKENISCRIFQNDLANKVFSLCFLQLESMCFIGMGLHISKYQAALTSHIEAFRQLLYFKNRRISTPTTIDQFSQIKKYSYNEHGNLLFDPKFSDFFKNFIFQFSGKWVYEDTSSTTSFVEYKSHVLKDIPLVFVRASNPNMLDLYRGFPDIDKIYKRLKISSSLLNSINTFPHPIR</sequence>
<dbReference type="HOGENOM" id="CLU_896199_0_0_7"/>
<feature type="domain" description="YcaO" evidence="1">
    <location>
        <begin position="81"/>
        <end position="228"/>
    </location>
</feature>